<gene>
    <name evidence="1" type="ORF">DES48_103130</name>
</gene>
<protein>
    <submittedName>
        <fullName evidence="1">Uncharacterized protein</fullName>
    </submittedName>
</protein>
<proteinExistence type="predicted"/>
<dbReference type="Proteomes" id="UP000252254">
    <property type="component" value="Unassembled WGS sequence"/>
</dbReference>
<name>A0A366EBP3_9BACI</name>
<sequence>MKEQLLWNQINEQVEQLLVADESDKELIEDAICLLLLKKKWRKSSEQSNLTTQFESHIVEEIKQLMEKDRNSFEGILSDLNRTFY</sequence>
<keyword evidence="2" id="KW-1185">Reference proteome</keyword>
<dbReference type="AlphaFoldDB" id="A0A366EBP3"/>
<evidence type="ECO:0000313" key="1">
    <source>
        <dbReference type="EMBL" id="RBO99803.1"/>
    </source>
</evidence>
<reference evidence="1 2" key="1">
    <citation type="submission" date="2018-06" db="EMBL/GenBank/DDBJ databases">
        <title>Genomic Encyclopedia of Type Strains, Phase IV (KMG-IV): sequencing the most valuable type-strain genomes for metagenomic binning, comparative biology and taxonomic classification.</title>
        <authorList>
            <person name="Goeker M."/>
        </authorList>
    </citation>
    <scope>NUCLEOTIDE SEQUENCE [LARGE SCALE GENOMIC DNA]</scope>
    <source>
        <strain evidence="1 2">DSM 15140</strain>
    </source>
</reference>
<evidence type="ECO:0000313" key="2">
    <source>
        <dbReference type="Proteomes" id="UP000252254"/>
    </source>
</evidence>
<comment type="caution">
    <text evidence="1">The sequence shown here is derived from an EMBL/GenBank/DDBJ whole genome shotgun (WGS) entry which is preliminary data.</text>
</comment>
<organism evidence="1 2">
    <name type="scientific">Paraliobacillus ryukyuensis</name>
    <dbReference type="NCBI Taxonomy" id="200904"/>
    <lineage>
        <taxon>Bacteria</taxon>
        <taxon>Bacillati</taxon>
        <taxon>Bacillota</taxon>
        <taxon>Bacilli</taxon>
        <taxon>Bacillales</taxon>
        <taxon>Bacillaceae</taxon>
        <taxon>Paraliobacillus</taxon>
    </lineage>
</organism>
<accession>A0A366EBP3</accession>
<dbReference type="EMBL" id="QNRI01000003">
    <property type="protein sequence ID" value="RBO99803.1"/>
    <property type="molecule type" value="Genomic_DNA"/>
</dbReference>
<dbReference type="RefSeq" id="WP_079707857.1">
    <property type="nucleotide sequence ID" value="NZ_BAABQN010000004.1"/>
</dbReference>
<dbReference type="OrthoDB" id="9962098at2"/>
<dbReference type="STRING" id="200904.GCA_900168775_03386"/>